<gene>
    <name evidence="1" type="ORF">J2X05_001082</name>
</gene>
<proteinExistence type="predicted"/>
<evidence type="ECO:0000313" key="1">
    <source>
        <dbReference type="EMBL" id="MDR7089076.1"/>
    </source>
</evidence>
<accession>A0ABU1UV92</accession>
<evidence type="ECO:0000313" key="2">
    <source>
        <dbReference type="Proteomes" id="UP001253595"/>
    </source>
</evidence>
<keyword evidence="2" id="KW-1185">Reference proteome</keyword>
<dbReference type="Proteomes" id="UP001253595">
    <property type="component" value="Unassembled WGS sequence"/>
</dbReference>
<protein>
    <submittedName>
        <fullName evidence="1">Uncharacterized protein</fullName>
    </submittedName>
</protein>
<dbReference type="EMBL" id="JAVDVX010000002">
    <property type="protein sequence ID" value="MDR7089076.1"/>
    <property type="molecule type" value="Genomic_DNA"/>
</dbReference>
<sequence>MRENGFNAALIQTLKLFRGNRQINDNTFQKNKSLVKKAIGLFRQRAVIQRLTMLTRLRKV</sequence>
<comment type="caution">
    <text evidence="1">The sequence shown here is derived from an EMBL/GenBank/DDBJ whole genome shotgun (WGS) entry which is preliminary data.</text>
</comment>
<name>A0ABU1UV92_9GAMM</name>
<organism evidence="1 2">
    <name type="scientific">Cellvibrio fibrivorans</name>
    <dbReference type="NCBI Taxonomy" id="126350"/>
    <lineage>
        <taxon>Bacteria</taxon>
        <taxon>Pseudomonadati</taxon>
        <taxon>Pseudomonadota</taxon>
        <taxon>Gammaproteobacteria</taxon>
        <taxon>Cellvibrionales</taxon>
        <taxon>Cellvibrionaceae</taxon>
        <taxon>Cellvibrio</taxon>
    </lineage>
</organism>
<reference evidence="1 2" key="1">
    <citation type="submission" date="2023-07" db="EMBL/GenBank/DDBJ databases">
        <title>Sorghum-associated microbial communities from plants grown in Nebraska, USA.</title>
        <authorList>
            <person name="Schachtman D."/>
        </authorList>
    </citation>
    <scope>NUCLEOTIDE SEQUENCE [LARGE SCALE GENOMIC DNA]</scope>
    <source>
        <strain evidence="1 2">BE190</strain>
    </source>
</reference>